<keyword evidence="1" id="KW-0472">Membrane</keyword>
<dbReference type="Pfam" id="PF02698">
    <property type="entry name" value="DUF218"/>
    <property type="match status" value="1"/>
</dbReference>
<dbReference type="GO" id="GO:0000270">
    <property type="term" value="P:peptidoglycan metabolic process"/>
    <property type="evidence" value="ECO:0007669"/>
    <property type="project" value="TreeGrafter"/>
</dbReference>
<evidence type="ECO:0000256" key="1">
    <source>
        <dbReference type="SAM" id="Phobius"/>
    </source>
</evidence>
<dbReference type="InterPro" id="IPR014729">
    <property type="entry name" value="Rossmann-like_a/b/a_fold"/>
</dbReference>
<dbReference type="InterPro" id="IPR003848">
    <property type="entry name" value="DUF218"/>
</dbReference>
<dbReference type="InterPro" id="IPR051599">
    <property type="entry name" value="Cell_Envelope_Assoc"/>
</dbReference>
<dbReference type="PANTHER" id="PTHR30336:SF4">
    <property type="entry name" value="ENVELOPE BIOGENESIS FACTOR ELYC"/>
    <property type="match status" value="1"/>
</dbReference>
<feature type="domain" description="DUF218" evidence="2">
    <location>
        <begin position="80"/>
        <end position="243"/>
    </location>
</feature>
<sequence length="254" mass="28148">MDLFLLKKFIGFMVMPMNIILIFLIIALCFFRANPKLSFKSLVAGIVALWLAATPAVADFLLNPIEDNYTAFTYPNKPIDYIVVLGCDHVEDPALPPTSQLRYCSLARLVEAVRIYQQNPSSELITSGGSYKGGTPNAEVVKNAAQSLGIPESKITTEVNAFDTYEEAQLLAPRLQGKSVVLVTSASHMPRAMAYFKRFGIDPMPAPAGNLVKNYYGDKSWTYYLPNAATLNKTTTAWYETLGRIVQWFTALVD</sequence>
<dbReference type="Gene3D" id="3.40.50.620">
    <property type="entry name" value="HUPs"/>
    <property type="match status" value="1"/>
</dbReference>
<dbReference type="OrthoDB" id="9809813at2"/>
<evidence type="ECO:0000259" key="2">
    <source>
        <dbReference type="Pfam" id="PF02698"/>
    </source>
</evidence>
<dbReference type="CDD" id="cd06259">
    <property type="entry name" value="YdcF-like"/>
    <property type="match status" value="1"/>
</dbReference>
<name>A0A1I0C0T4_THASX</name>
<dbReference type="EMBL" id="FOHK01000004">
    <property type="protein sequence ID" value="SET12573.1"/>
    <property type="molecule type" value="Genomic_DNA"/>
</dbReference>
<keyword evidence="1" id="KW-1133">Transmembrane helix</keyword>
<evidence type="ECO:0000313" key="3">
    <source>
        <dbReference type="EMBL" id="SET12573.1"/>
    </source>
</evidence>
<gene>
    <name evidence="3" type="ORF">SAMN05660429_01111</name>
</gene>
<accession>A0A1I0C0T4</accession>
<proteinExistence type="predicted"/>
<dbReference type="PANTHER" id="PTHR30336">
    <property type="entry name" value="INNER MEMBRANE PROTEIN, PROBABLE PERMEASE"/>
    <property type="match status" value="1"/>
</dbReference>
<dbReference type="GO" id="GO:0005886">
    <property type="term" value="C:plasma membrane"/>
    <property type="evidence" value="ECO:0007669"/>
    <property type="project" value="TreeGrafter"/>
</dbReference>
<evidence type="ECO:0000313" key="4">
    <source>
        <dbReference type="Proteomes" id="UP000199308"/>
    </source>
</evidence>
<dbReference type="GO" id="GO:0043164">
    <property type="term" value="P:Gram-negative-bacterium-type cell wall biogenesis"/>
    <property type="evidence" value="ECO:0007669"/>
    <property type="project" value="TreeGrafter"/>
</dbReference>
<protein>
    <submittedName>
        <fullName evidence="3">Uncharacterized SAM-binding protein YcdF, DUF218 family</fullName>
    </submittedName>
</protein>
<reference evidence="3 4" key="1">
    <citation type="submission" date="2016-10" db="EMBL/GenBank/DDBJ databases">
        <authorList>
            <person name="de Groot N.N."/>
        </authorList>
    </citation>
    <scope>NUCLEOTIDE SEQUENCE [LARGE SCALE GENOMIC DNA]</scope>
    <source>
        <strain evidence="3 4">DSM 19706</strain>
    </source>
</reference>
<dbReference type="AlphaFoldDB" id="A0A1I0C0T4"/>
<keyword evidence="4" id="KW-1185">Reference proteome</keyword>
<feature type="transmembrane region" description="Helical" evidence="1">
    <location>
        <begin position="43"/>
        <end position="62"/>
    </location>
</feature>
<keyword evidence="1" id="KW-0812">Transmembrane</keyword>
<dbReference type="Proteomes" id="UP000199308">
    <property type="component" value="Unassembled WGS sequence"/>
</dbReference>
<organism evidence="3 4">
    <name type="scientific">Thalassotalea agarivorans</name>
    <name type="common">Thalassomonas agarivorans</name>
    <dbReference type="NCBI Taxonomy" id="349064"/>
    <lineage>
        <taxon>Bacteria</taxon>
        <taxon>Pseudomonadati</taxon>
        <taxon>Pseudomonadota</taxon>
        <taxon>Gammaproteobacteria</taxon>
        <taxon>Alteromonadales</taxon>
        <taxon>Colwelliaceae</taxon>
        <taxon>Thalassotalea</taxon>
    </lineage>
</organism>
<feature type="transmembrane region" description="Helical" evidence="1">
    <location>
        <begin position="12"/>
        <end position="31"/>
    </location>
</feature>